<evidence type="ECO:0000259" key="4">
    <source>
        <dbReference type="Pfam" id="PF00248"/>
    </source>
</evidence>
<keyword evidence="2" id="KW-0521">NADP</keyword>
<evidence type="ECO:0000313" key="6">
    <source>
        <dbReference type="Proteomes" id="UP000250918"/>
    </source>
</evidence>
<dbReference type="PANTHER" id="PTHR43150:SF2">
    <property type="entry name" value="HYPERKINETIC, ISOFORM M"/>
    <property type="match status" value="1"/>
</dbReference>
<feature type="non-terminal residue" evidence="5">
    <location>
        <position position="69"/>
    </location>
</feature>
<dbReference type="SUPFAM" id="SSF51430">
    <property type="entry name" value="NAD(P)-linked oxidoreductase"/>
    <property type="match status" value="1"/>
</dbReference>
<accession>A0A855WX70</accession>
<dbReference type="EMBL" id="PQAP01000161">
    <property type="protein sequence ID" value="PWB69821.1"/>
    <property type="molecule type" value="Genomic_DNA"/>
</dbReference>
<sequence>MNYRRIGKSGLKISEVSIGAWLTYGGSVEGSRAERIIRTAIDRGVNFIDIADIYARGEAEKVVGAAIKG</sequence>
<protein>
    <submittedName>
        <fullName evidence="5">Aldo/keto reductase</fullName>
    </submittedName>
</protein>
<gene>
    <name evidence="5" type="ORF">C3F09_09980</name>
</gene>
<evidence type="ECO:0000313" key="5">
    <source>
        <dbReference type="EMBL" id="PWB69821.1"/>
    </source>
</evidence>
<comment type="similarity">
    <text evidence="1">Belongs to the shaker potassium channel beta subunit family.</text>
</comment>
<reference evidence="5 6" key="1">
    <citation type="journal article" date="2018" name="ISME J.">
        <title>A methanotrophic archaeon couples anaerobic oxidation of methane to Fe(III) reduction.</title>
        <authorList>
            <person name="Cai C."/>
            <person name="Leu A.O."/>
            <person name="Xie G.J."/>
            <person name="Guo J."/>
            <person name="Feng Y."/>
            <person name="Zhao J.X."/>
            <person name="Tyson G.W."/>
            <person name="Yuan Z."/>
            <person name="Hu S."/>
        </authorList>
    </citation>
    <scope>NUCLEOTIDE SEQUENCE [LARGE SCALE GENOMIC DNA]</scope>
    <source>
        <strain evidence="5">FeB_12</strain>
    </source>
</reference>
<name>A0A855WX70_9BACT</name>
<dbReference type="AlphaFoldDB" id="A0A855WX70"/>
<dbReference type="PANTHER" id="PTHR43150">
    <property type="entry name" value="HYPERKINETIC, ISOFORM M"/>
    <property type="match status" value="1"/>
</dbReference>
<dbReference type="InterPro" id="IPR036812">
    <property type="entry name" value="NAD(P)_OxRdtase_dom_sf"/>
</dbReference>
<keyword evidence="3" id="KW-0560">Oxidoreductase</keyword>
<dbReference type="GO" id="GO:0016491">
    <property type="term" value="F:oxidoreductase activity"/>
    <property type="evidence" value="ECO:0007669"/>
    <property type="project" value="UniProtKB-KW"/>
</dbReference>
<evidence type="ECO:0000256" key="1">
    <source>
        <dbReference type="ARBA" id="ARBA00006515"/>
    </source>
</evidence>
<dbReference type="Gene3D" id="3.20.20.100">
    <property type="entry name" value="NADP-dependent oxidoreductase domain"/>
    <property type="match status" value="1"/>
</dbReference>
<feature type="domain" description="NADP-dependent oxidoreductase" evidence="4">
    <location>
        <begin position="16"/>
        <end position="68"/>
    </location>
</feature>
<dbReference type="Proteomes" id="UP000250918">
    <property type="component" value="Unassembled WGS sequence"/>
</dbReference>
<comment type="caution">
    <text evidence="5">The sequence shown here is derived from an EMBL/GenBank/DDBJ whole genome shotgun (WGS) entry which is preliminary data.</text>
</comment>
<dbReference type="Pfam" id="PF00248">
    <property type="entry name" value="Aldo_ket_red"/>
    <property type="match status" value="1"/>
</dbReference>
<proteinExistence type="inferred from homology"/>
<organism evidence="5 6">
    <name type="scientific">candidate division GN15 bacterium</name>
    <dbReference type="NCBI Taxonomy" id="2072418"/>
    <lineage>
        <taxon>Bacteria</taxon>
        <taxon>candidate division GN15</taxon>
    </lineage>
</organism>
<dbReference type="InterPro" id="IPR005399">
    <property type="entry name" value="K_chnl_volt-dep_bsu_KCNAB-rel"/>
</dbReference>
<evidence type="ECO:0000256" key="3">
    <source>
        <dbReference type="ARBA" id="ARBA00023002"/>
    </source>
</evidence>
<evidence type="ECO:0000256" key="2">
    <source>
        <dbReference type="ARBA" id="ARBA00022857"/>
    </source>
</evidence>
<dbReference type="InterPro" id="IPR023210">
    <property type="entry name" value="NADP_OxRdtase_dom"/>
</dbReference>